<gene>
    <name evidence="3" type="ORF">HGR_14054</name>
</gene>
<dbReference type="InterPro" id="IPR036663">
    <property type="entry name" value="Fumarylacetoacetase_C_sf"/>
</dbReference>
<dbReference type="InterPro" id="IPR041072">
    <property type="entry name" value="FAA_hydro_N"/>
</dbReference>
<evidence type="ECO:0000313" key="4">
    <source>
        <dbReference type="Proteomes" id="UP000016368"/>
    </source>
</evidence>
<dbReference type="Pfam" id="PF18288">
    <property type="entry name" value="FAA_hydro_N_2"/>
    <property type="match status" value="1"/>
</dbReference>
<sequence length="337" mass="36115">MKLATYKDGSRDGQLLVVSRDLSQAHYATGIAQRMQQVLDDWNFLAPQLEDLYATLNQGKARHAFPFDVTQCMAPLPRAFQYASALGGANHLDLLYPELTGLEAPLLYQGYGHLQGASDKALFADDGATAISDTDPGIDFEAGLAVITGDVPAGAPPEQALDGVRLLTLTNGWTLRQRLAEERARGLGFVQAKPAVAFSPVAVTPDELGESWTGGRAHLTLQTTWNGRTVGLCDAGDAMELSFGQLIAGLGATRRVRVGSIVASGALSNRAVEADGRWDWPKGYGCIAEKRAMETRLDGQPATAYLKFGDRLRIEMKGRDGLSVFGAIEQQVAPRAA</sequence>
<dbReference type="AlphaFoldDB" id="F3KWH2"/>
<protein>
    <submittedName>
        <fullName evidence="3">Fumarylacetoacetate (Faa) hydrolase</fullName>
    </submittedName>
</protein>
<organism evidence="3 4">
    <name type="scientific">Hylemonella gracilis ATCC 19624</name>
    <dbReference type="NCBI Taxonomy" id="887062"/>
    <lineage>
        <taxon>Bacteria</taxon>
        <taxon>Pseudomonadati</taxon>
        <taxon>Pseudomonadota</taxon>
        <taxon>Betaproteobacteria</taxon>
        <taxon>Burkholderiales</taxon>
        <taxon>Comamonadaceae</taxon>
        <taxon>Hylemonella</taxon>
    </lineage>
</organism>
<dbReference type="PANTHER" id="PTHR43211:SF1">
    <property type="entry name" value="BLL6422 PROTEIN"/>
    <property type="match status" value="1"/>
</dbReference>
<dbReference type="OrthoDB" id="9775905at2"/>
<evidence type="ECO:0000313" key="3">
    <source>
        <dbReference type="EMBL" id="EGI75879.1"/>
    </source>
</evidence>
<dbReference type="PANTHER" id="PTHR43211">
    <property type="entry name" value="FUMARYLACETOACETATE HYDROLASE"/>
    <property type="match status" value="1"/>
</dbReference>
<dbReference type="SUPFAM" id="SSF56529">
    <property type="entry name" value="FAH"/>
    <property type="match status" value="1"/>
</dbReference>
<dbReference type="eggNOG" id="COG0179">
    <property type="taxonomic scope" value="Bacteria"/>
</dbReference>
<keyword evidence="4" id="KW-1185">Reference proteome</keyword>
<accession>F3KWH2</accession>
<dbReference type="EMBL" id="AEGR01000089">
    <property type="protein sequence ID" value="EGI75879.1"/>
    <property type="molecule type" value="Genomic_DNA"/>
</dbReference>
<name>F3KWH2_9BURK</name>
<dbReference type="RefSeq" id="WP_006298914.1">
    <property type="nucleotide sequence ID" value="NZ_AEGR01000089.1"/>
</dbReference>
<dbReference type="STRING" id="887062.HGR_14054"/>
<dbReference type="Pfam" id="PF01557">
    <property type="entry name" value="FAA_hydrolase"/>
    <property type="match status" value="1"/>
</dbReference>
<feature type="domain" description="Fumarylacetoacetase N-terminal" evidence="2">
    <location>
        <begin position="1"/>
        <end position="78"/>
    </location>
</feature>
<dbReference type="Proteomes" id="UP000016368">
    <property type="component" value="Unassembled WGS sequence"/>
</dbReference>
<dbReference type="GO" id="GO:0016787">
    <property type="term" value="F:hydrolase activity"/>
    <property type="evidence" value="ECO:0007669"/>
    <property type="project" value="UniProtKB-KW"/>
</dbReference>
<reference evidence="3 4" key="1">
    <citation type="journal article" date="2011" name="EMBO J.">
        <title>Structural diversity of bacterial flagellar motors.</title>
        <authorList>
            <person name="Chen S."/>
            <person name="Beeby M."/>
            <person name="Murphy G.E."/>
            <person name="Leadbetter J.R."/>
            <person name="Hendrixson D.R."/>
            <person name="Briegel A."/>
            <person name="Li Z."/>
            <person name="Shi J."/>
            <person name="Tocheva E.I."/>
            <person name="Muller A."/>
            <person name="Dobro M.J."/>
            <person name="Jensen G.J."/>
        </authorList>
    </citation>
    <scope>NUCLEOTIDE SEQUENCE [LARGE SCALE GENOMIC DNA]</scope>
    <source>
        <strain evidence="3 4">ATCC 19624</strain>
    </source>
</reference>
<dbReference type="Gene3D" id="3.90.850.10">
    <property type="entry name" value="Fumarylacetoacetase-like, C-terminal domain"/>
    <property type="match status" value="1"/>
</dbReference>
<evidence type="ECO:0000259" key="2">
    <source>
        <dbReference type="Pfam" id="PF18288"/>
    </source>
</evidence>
<evidence type="ECO:0000259" key="1">
    <source>
        <dbReference type="Pfam" id="PF01557"/>
    </source>
</evidence>
<feature type="domain" description="Fumarylacetoacetase-like C-terminal" evidence="1">
    <location>
        <begin position="123"/>
        <end position="332"/>
    </location>
</feature>
<comment type="caution">
    <text evidence="3">The sequence shown here is derived from an EMBL/GenBank/DDBJ whole genome shotgun (WGS) entry which is preliminary data.</text>
</comment>
<proteinExistence type="predicted"/>
<dbReference type="InterPro" id="IPR011234">
    <property type="entry name" value="Fumarylacetoacetase-like_C"/>
</dbReference>
<keyword evidence="3" id="KW-0378">Hydrolase</keyword>